<dbReference type="InterPro" id="IPR002125">
    <property type="entry name" value="CMP_dCMP_dom"/>
</dbReference>
<feature type="region of interest" description="Disordered" evidence="11">
    <location>
        <begin position="983"/>
        <end position="1006"/>
    </location>
</feature>
<evidence type="ECO:0000313" key="14">
    <source>
        <dbReference type="Proteomes" id="UP000033140"/>
    </source>
</evidence>
<organism evidence="13 14">
    <name type="scientific">Saitoella complicata (strain BCRC 22490 / CBS 7301 / JCM 7358 / NBRC 10748 / NRRL Y-17804)</name>
    <dbReference type="NCBI Taxonomy" id="698492"/>
    <lineage>
        <taxon>Eukaryota</taxon>
        <taxon>Fungi</taxon>
        <taxon>Dikarya</taxon>
        <taxon>Ascomycota</taxon>
        <taxon>Taphrinomycotina</taxon>
        <taxon>Taphrinomycotina incertae sedis</taxon>
        <taxon>Saitoella</taxon>
    </lineage>
</organism>
<comment type="caution">
    <text evidence="13">The sequence shown here is derived from an EMBL/GenBank/DDBJ whole genome shotgun (WGS) entry which is preliminary data.</text>
</comment>
<evidence type="ECO:0000256" key="6">
    <source>
        <dbReference type="ARBA" id="ARBA00022723"/>
    </source>
</evidence>
<dbReference type="GO" id="GO:0006154">
    <property type="term" value="P:adenosine catabolic process"/>
    <property type="evidence" value="ECO:0007669"/>
    <property type="project" value="TreeGrafter"/>
</dbReference>
<dbReference type="InterPro" id="IPR032466">
    <property type="entry name" value="Metal_Hydrolase"/>
</dbReference>
<evidence type="ECO:0000256" key="3">
    <source>
        <dbReference type="ARBA" id="ARBA00006083"/>
    </source>
</evidence>
<dbReference type="GO" id="GO:0046872">
    <property type="term" value="F:metal ion binding"/>
    <property type="evidence" value="ECO:0007669"/>
    <property type="project" value="UniProtKB-KW"/>
</dbReference>
<evidence type="ECO:0000256" key="5">
    <source>
        <dbReference type="ARBA" id="ARBA00022525"/>
    </source>
</evidence>
<dbReference type="InterPro" id="IPR001365">
    <property type="entry name" value="A_deaminase_dom"/>
</dbReference>
<reference evidence="13 14" key="1">
    <citation type="journal article" date="2011" name="J. Gen. Appl. Microbiol.">
        <title>Draft genome sequencing of the enigmatic yeast Saitoella complicata.</title>
        <authorList>
            <person name="Nishida H."/>
            <person name="Hamamoto M."/>
            <person name="Sugiyama J."/>
        </authorList>
    </citation>
    <scope>NUCLEOTIDE SEQUENCE [LARGE SCALE GENOMIC DNA]</scope>
    <source>
        <strain evidence="13 14">NRRL Y-17804</strain>
    </source>
</reference>
<proteinExistence type="inferred from homology"/>
<dbReference type="PANTHER" id="PTHR11409">
    <property type="entry name" value="ADENOSINE DEAMINASE"/>
    <property type="match status" value="1"/>
</dbReference>
<dbReference type="FunFam" id="3.20.20.140:FF:000017">
    <property type="entry name" value="Adenosine deaminase 2"/>
    <property type="match status" value="1"/>
</dbReference>
<dbReference type="Pfam" id="PF00383">
    <property type="entry name" value="dCMP_cyt_deam_1"/>
    <property type="match status" value="1"/>
</dbReference>
<dbReference type="SUPFAM" id="SSF51556">
    <property type="entry name" value="Metallo-dependent hydrolases"/>
    <property type="match status" value="1"/>
</dbReference>
<feature type="coiled-coil region" evidence="10">
    <location>
        <begin position="1"/>
        <end position="28"/>
    </location>
</feature>
<sequence>MNDGNDRLKAYKDRRKGLIEEAADFKSDALFRSSLSPVEQQACAIFDKIRKEEAEKVWSNSGAEGGGGNDELYPGMPFGFAKERIRETKLWEIVKRLPKGALLHAHGDAMVQVRDLLGIAIGVSEEDEEGEEDGDTLTPFGDIYLQSDKPLVTLDDLHTGKIRFRYYKFRTAQKTTLAHPVTMLYSPHYRPGSFTLLSDAIAQFQPSDTWATFADFLTSKASITHADAQHHQWSHRTVWDKFVECFLVVEGLIFHAPIFRRYVQKMLEGLLEDGVKWVDVRWVFGRSDPNAGMLAGVDLARVFDEEVQRFKASHPDFWGARIIYCFLRSLGPEALRDSLDECVKVKQVLPHVIAGFDMVGQEDAGLPLRDYIPELLAFRDRCMELGLDIPFMFHAGETLGSGTDADDNLYDAVLLGAKRIGHAFSLHKHPVLMQECVKNNICIESCPISNEVLRLTPTILTHPLPALLANGVTCTLSNDDPAILGQGETGVSMEFYQCLMGWDSLGLAGAGALAEASVQHAAFETEEERDRRVAEWRVEFGAFCRWVVEEFGEKEETKIKAETPVPRIKGRKRGNEEIATPEPNGAFSHLSSYRFIKSHLETRPLEKLDVYIATMSPRDTPVVTKLVKTIVESAVDPHDLSHVKRLKKTEIDGQLDSKGRKPMQLEIVLCSTEAHTFEEITAMLAAKDLDLPVVIGQISKHAPLTMEQMISWAELWPLVLKADSARSVQSAFPPLDKLQPHYDTLHNLVAKAKLNGELPIATVIIDPTTWTEVGSAHDTRHSTSHPLHHSIMNAITSVATHHASLPPAPNPEDAPYLCKNYIVLTTHEPCVMCCMALVHSRIRMLVYGRAVAGTGAVESTYGLHWRKELNHRFGCFGGWGEEGWDELDKDMHIRSTPTSSNRLLSLQLLNLSDSLLLSRSLITRLTNHVLSLKSPQSAHSPPPQQSMILLPSRTSRRQHPFTSKHRIRTRHEAECLLLFGHGDTARSETDDGERHGNTRNRDGTEDVVERETFDVAQRSTRDRNESVNRDRLGVSWEVAQFMDKPDTIRASLTQSNDSTRTDFNTGIPDSFDSCEALVVGAGCDDVGVVFAGGIEVVVIGCETSFAQQRSLLFIDHSEGGADFHIHCPNLLDHGDNFVHPGLTTTHIPPSRTHTESGRSVRLGLPRSLEDFIHIGHFLSFDGRLVAGGLGAVRAIFRASTFFDVVECAELDFASILVDAVDGCGFVDEVHEGEVVDCLDLLAGPVIPDGGGCGLGGGEGTRGCSRSERSGEESAPAESLTGEHCA</sequence>
<gene>
    <name evidence="13" type="ORF">G7K_4045-t1</name>
</gene>
<evidence type="ECO:0000256" key="7">
    <source>
        <dbReference type="ARBA" id="ARBA00022729"/>
    </source>
</evidence>
<comment type="similarity">
    <text evidence="3">Belongs to the metallo-dependent hydrolases superfamily. Adenosine and AMP deaminases family. ADGF subfamily.</text>
</comment>
<keyword evidence="6" id="KW-0479">Metal-binding</keyword>
<dbReference type="EC" id="3.5.4.4" evidence="4"/>
<evidence type="ECO:0000313" key="13">
    <source>
        <dbReference type="EMBL" id="GAO49909.1"/>
    </source>
</evidence>
<dbReference type="STRING" id="698492.A0A0E9NJ90"/>
<reference evidence="13 14" key="3">
    <citation type="journal article" date="2015" name="Genome Announc.">
        <title>Draft Genome Sequence of the Archiascomycetous Yeast Saitoella complicata.</title>
        <authorList>
            <person name="Yamauchi K."/>
            <person name="Kondo S."/>
            <person name="Hamamoto M."/>
            <person name="Takahashi Y."/>
            <person name="Ogura Y."/>
            <person name="Hayashi T."/>
            <person name="Nishida H."/>
        </authorList>
    </citation>
    <scope>NUCLEOTIDE SEQUENCE [LARGE SCALE GENOMIC DNA]</scope>
    <source>
        <strain evidence="13 14">NRRL Y-17804</strain>
    </source>
</reference>
<dbReference type="Proteomes" id="UP000033140">
    <property type="component" value="Unassembled WGS sequence"/>
</dbReference>
<accession>A0A0E9NJ90</accession>
<dbReference type="GO" id="GO:0004000">
    <property type="term" value="F:adenosine deaminase activity"/>
    <property type="evidence" value="ECO:0007669"/>
    <property type="project" value="TreeGrafter"/>
</dbReference>
<reference evidence="13 14" key="2">
    <citation type="journal article" date="2014" name="J. Gen. Appl. Microbiol.">
        <title>The early diverging ascomycetous budding yeast Saitoella complicata has three histone deacetylases belonging to the Clr6, Hos2, and Rpd3 lineages.</title>
        <authorList>
            <person name="Nishida H."/>
            <person name="Matsumoto T."/>
            <person name="Kondo S."/>
            <person name="Hamamoto M."/>
            <person name="Yoshikawa H."/>
        </authorList>
    </citation>
    <scope>NUCLEOTIDE SEQUENCE [LARGE SCALE GENOMIC DNA]</scope>
    <source>
        <strain evidence="13 14">NRRL Y-17804</strain>
    </source>
</reference>
<evidence type="ECO:0000256" key="10">
    <source>
        <dbReference type="SAM" id="Coils"/>
    </source>
</evidence>
<comment type="cofactor">
    <cofactor evidence="1">
        <name>Zn(2+)</name>
        <dbReference type="ChEBI" id="CHEBI:29105"/>
    </cofactor>
</comment>
<keyword evidence="7" id="KW-0732">Signal</keyword>
<dbReference type="Gene3D" id="3.40.140.10">
    <property type="entry name" value="Cytidine Deaminase, domain 2"/>
    <property type="match status" value="1"/>
</dbReference>
<dbReference type="CDD" id="cd01285">
    <property type="entry name" value="nucleoside_deaminase"/>
    <property type="match status" value="1"/>
</dbReference>
<evidence type="ECO:0000256" key="4">
    <source>
        <dbReference type="ARBA" id="ARBA00012784"/>
    </source>
</evidence>
<feature type="region of interest" description="Disordered" evidence="11">
    <location>
        <begin position="1261"/>
        <end position="1285"/>
    </location>
</feature>
<dbReference type="EMBL" id="BACD03000027">
    <property type="protein sequence ID" value="GAO49909.1"/>
    <property type="molecule type" value="Genomic_DNA"/>
</dbReference>
<feature type="domain" description="CMP/dCMP-type deaminase" evidence="12">
    <location>
        <begin position="736"/>
        <end position="876"/>
    </location>
</feature>
<evidence type="ECO:0000259" key="12">
    <source>
        <dbReference type="PROSITE" id="PS51747"/>
    </source>
</evidence>
<dbReference type="SUPFAM" id="SSF53927">
    <property type="entry name" value="Cytidine deaminase-like"/>
    <property type="match status" value="1"/>
</dbReference>
<dbReference type="GO" id="GO:0005576">
    <property type="term" value="C:extracellular region"/>
    <property type="evidence" value="ECO:0007669"/>
    <property type="project" value="UniProtKB-SubCell"/>
</dbReference>
<dbReference type="Gene3D" id="3.20.20.140">
    <property type="entry name" value="Metal-dependent hydrolases"/>
    <property type="match status" value="1"/>
</dbReference>
<dbReference type="PANTHER" id="PTHR11409:SF37">
    <property type="entry name" value="ADENOSINE DEAMINASE DOMAIN-CONTAINING PROTEIN"/>
    <property type="match status" value="1"/>
</dbReference>
<evidence type="ECO:0000256" key="9">
    <source>
        <dbReference type="ARBA" id="ARBA00047764"/>
    </source>
</evidence>
<keyword evidence="8" id="KW-0378">Hydrolase</keyword>
<evidence type="ECO:0000256" key="8">
    <source>
        <dbReference type="ARBA" id="ARBA00022801"/>
    </source>
</evidence>
<comment type="subcellular location">
    <subcellularLocation>
        <location evidence="2">Secreted</location>
    </subcellularLocation>
</comment>
<keyword evidence="10" id="KW-0175">Coiled coil</keyword>
<dbReference type="InterPro" id="IPR016193">
    <property type="entry name" value="Cytidine_deaminase-like"/>
</dbReference>
<dbReference type="Pfam" id="PF00962">
    <property type="entry name" value="A_deaminase"/>
    <property type="match status" value="1"/>
</dbReference>
<keyword evidence="14" id="KW-1185">Reference proteome</keyword>
<evidence type="ECO:0000256" key="2">
    <source>
        <dbReference type="ARBA" id="ARBA00004613"/>
    </source>
</evidence>
<dbReference type="PROSITE" id="PS51747">
    <property type="entry name" value="CYT_DCMP_DEAMINASES_2"/>
    <property type="match status" value="1"/>
</dbReference>
<comment type="catalytic activity">
    <reaction evidence="9">
        <text>adenosine + H2O + H(+) = inosine + NH4(+)</text>
        <dbReference type="Rhea" id="RHEA:24408"/>
        <dbReference type="ChEBI" id="CHEBI:15377"/>
        <dbReference type="ChEBI" id="CHEBI:15378"/>
        <dbReference type="ChEBI" id="CHEBI:16335"/>
        <dbReference type="ChEBI" id="CHEBI:17596"/>
        <dbReference type="ChEBI" id="CHEBI:28938"/>
        <dbReference type="EC" id="3.5.4.4"/>
    </reaction>
</comment>
<name>A0A0E9NJ90_SAICN</name>
<evidence type="ECO:0000256" key="1">
    <source>
        <dbReference type="ARBA" id="ARBA00001947"/>
    </source>
</evidence>
<dbReference type="GO" id="GO:0046103">
    <property type="term" value="P:inosine biosynthetic process"/>
    <property type="evidence" value="ECO:0007669"/>
    <property type="project" value="TreeGrafter"/>
</dbReference>
<keyword evidence="5" id="KW-0964">Secreted</keyword>
<protein>
    <recommendedName>
        <fullName evidence="4">adenosine deaminase</fullName>
        <ecNumber evidence="4">3.5.4.4</ecNumber>
    </recommendedName>
</protein>
<dbReference type="InterPro" id="IPR006330">
    <property type="entry name" value="Ado/ade_deaminase"/>
</dbReference>
<evidence type="ECO:0000256" key="11">
    <source>
        <dbReference type="SAM" id="MobiDB-lite"/>
    </source>
</evidence>